<sequence>MYEISKAQEQAEFDYHRGQIIIKTMLDEGLISLCEYNKITELNRQDFSPFLAEIMPKLT</sequence>
<dbReference type="RefSeq" id="WP_262066120.1">
    <property type="nucleotide sequence ID" value="NZ_JAMXOD010000009.1"/>
</dbReference>
<name>A0ABT1E942_9FIRM</name>
<organism evidence="2 3">
    <name type="scientific">Aequitasia blattaphilus</name>
    <dbReference type="NCBI Taxonomy" id="2949332"/>
    <lineage>
        <taxon>Bacteria</taxon>
        <taxon>Bacillati</taxon>
        <taxon>Bacillota</taxon>
        <taxon>Clostridia</taxon>
        <taxon>Lachnospirales</taxon>
        <taxon>Lachnospiraceae</taxon>
        <taxon>Aequitasia</taxon>
    </lineage>
</organism>
<dbReference type="InterPro" id="IPR046749">
    <property type="entry name" value="SHOCT_2"/>
</dbReference>
<reference evidence="2 3" key="1">
    <citation type="journal article" date="2022" name="Genome Biol. Evol.">
        <title>Host diet, physiology and behaviors set the stage for Lachnospiraceae cladogenesis.</title>
        <authorList>
            <person name="Vera-Ponce De Leon A."/>
            <person name="Schneider M."/>
            <person name="Jahnes B.C."/>
            <person name="Sadowski V."/>
            <person name="Camuy-Velez L.A."/>
            <person name="Duan J."/>
            <person name="Sabree Z.L."/>
        </authorList>
    </citation>
    <scope>NUCLEOTIDE SEQUENCE [LARGE SCALE GENOMIC DNA]</scope>
    <source>
        <strain evidence="2 3">PAL113</strain>
    </source>
</reference>
<gene>
    <name evidence="2" type="ORF">NK125_07940</name>
</gene>
<dbReference type="EMBL" id="JAMZFW010000009">
    <property type="protein sequence ID" value="MCP1102338.1"/>
    <property type="molecule type" value="Genomic_DNA"/>
</dbReference>
<protein>
    <recommendedName>
        <fullName evidence="1">SHOCT-like domain-containing protein</fullName>
    </recommendedName>
</protein>
<comment type="caution">
    <text evidence="2">The sequence shown here is derived from an EMBL/GenBank/DDBJ whole genome shotgun (WGS) entry which is preliminary data.</text>
</comment>
<proteinExistence type="predicted"/>
<evidence type="ECO:0000313" key="2">
    <source>
        <dbReference type="EMBL" id="MCP1102338.1"/>
    </source>
</evidence>
<feature type="domain" description="SHOCT-like" evidence="1">
    <location>
        <begin position="5"/>
        <end position="55"/>
    </location>
</feature>
<keyword evidence="3" id="KW-1185">Reference proteome</keyword>
<dbReference type="Pfam" id="PF20612">
    <property type="entry name" value="SHOCT_2"/>
    <property type="match status" value="1"/>
</dbReference>
<accession>A0ABT1E942</accession>
<evidence type="ECO:0000259" key="1">
    <source>
        <dbReference type="Pfam" id="PF20612"/>
    </source>
</evidence>
<dbReference type="Proteomes" id="UP001523566">
    <property type="component" value="Unassembled WGS sequence"/>
</dbReference>
<evidence type="ECO:0000313" key="3">
    <source>
        <dbReference type="Proteomes" id="UP001523566"/>
    </source>
</evidence>